<proteinExistence type="inferred from homology"/>
<dbReference type="Pfam" id="PF02886">
    <property type="entry name" value="LBP_BPI_CETP_C"/>
    <property type="match status" value="1"/>
</dbReference>
<comment type="caution">
    <text evidence="6">The sequence shown here is derived from an EMBL/GenBank/DDBJ whole genome shotgun (WGS) entry which is preliminary data.</text>
</comment>
<dbReference type="PANTHER" id="PTHR10504:SF131">
    <property type="entry name" value="BPI2 DOMAIN-CONTAINING PROTEIN"/>
    <property type="match status" value="1"/>
</dbReference>
<organism evidence="6 7">
    <name type="scientific">Clavelina lepadiformis</name>
    <name type="common">Light-bulb sea squirt</name>
    <name type="synonym">Ascidia lepadiformis</name>
    <dbReference type="NCBI Taxonomy" id="159417"/>
    <lineage>
        <taxon>Eukaryota</taxon>
        <taxon>Metazoa</taxon>
        <taxon>Chordata</taxon>
        <taxon>Tunicata</taxon>
        <taxon>Ascidiacea</taxon>
        <taxon>Aplousobranchia</taxon>
        <taxon>Clavelinidae</taxon>
        <taxon>Clavelina</taxon>
    </lineage>
</organism>
<dbReference type="Gene3D" id="3.15.20.10">
    <property type="entry name" value="Bactericidal permeability-increasing protein, domain 2"/>
    <property type="match status" value="1"/>
</dbReference>
<dbReference type="Proteomes" id="UP001642483">
    <property type="component" value="Unassembled WGS sequence"/>
</dbReference>
<evidence type="ECO:0000313" key="7">
    <source>
        <dbReference type="Proteomes" id="UP001642483"/>
    </source>
</evidence>
<evidence type="ECO:0000256" key="1">
    <source>
        <dbReference type="ARBA" id="ARBA00007292"/>
    </source>
</evidence>
<protein>
    <submittedName>
        <fullName evidence="6">Uncharacterized protein</fullName>
    </submittedName>
</protein>
<feature type="domain" description="Lipid-binding serum glycoprotein C-terminal" evidence="5">
    <location>
        <begin position="273"/>
        <end position="464"/>
    </location>
</feature>
<dbReference type="InterPro" id="IPR017942">
    <property type="entry name" value="Lipid-bd_serum_glycop_N"/>
</dbReference>
<accession>A0ABP0FK77</accession>
<dbReference type="EMBL" id="CAWYQH010000057">
    <property type="protein sequence ID" value="CAK8678840.1"/>
    <property type="molecule type" value="Genomic_DNA"/>
</dbReference>
<dbReference type="SUPFAM" id="SSF55394">
    <property type="entry name" value="Bactericidal permeability-increasing protein, BPI"/>
    <property type="match status" value="2"/>
</dbReference>
<sequence length="469" mass="49406">MATFTILFYISALALACVANQSGVNPGIKARVTQRGLDFATEIALGFVDKAVEDLSLPSFSGDSPVKYNVQNLNIDSFSVGNTRFTTAAPNVITPTIDNGAVAASADFSASKTFKVFGFSFTLSESGRLIASASDLDLSQRIGLGMDANGKPTFSVGDCDSHIGNLDVRVEGTKLDSVFNFIIGLFKETLKNELQKRICPAVKGALLKQASTVTQKFKLTFPFVSGTKVDLGLVCNPEATGNEFIVSLKGKCFPSSMPNLAFPFVAPSMPAISSTSKMACISVGPYVLNTLLYSMWNLGQLEKTFNVDKIGSVGDLSALLPPLAVIGNNPVQIVVRATGAPSVQLTTAGIGIDVSFEAVINAVLPDGTLQHAITASADVAVLAEARIDNGKIAGTIQTLDVTVTDAGIFPAELFNQLIQAFLPQAILPAVNGITEAGFEIPSLYDFRFSSASVAHKQNALEVCSDFAPH</sequence>
<name>A0ABP0FK77_CLALP</name>
<keyword evidence="3" id="KW-0732">Signal</keyword>
<evidence type="ECO:0000313" key="6">
    <source>
        <dbReference type="EMBL" id="CAK8678840.1"/>
    </source>
</evidence>
<dbReference type="Gene3D" id="3.15.10.10">
    <property type="entry name" value="Bactericidal permeability-increasing protein, domain 1"/>
    <property type="match status" value="1"/>
</dbReference>
<dbReference type="InterPro" id="IPR017943">
    <property type="entry name" value="Bactericidal_perm-incr_a/b_dom"/>
</dbReference>
<evidence type="ECO:0000259" key="5">
    <source>
        <dbReference type="SMART" id="SM00329"/>
    </source>
</evidence>
<evidence type="ECO:0000259" key="4">
    <source>
        <dbReference type="SMART" id="SM00328"/>
    </source>
</evidence>
<feature type="domain" description="Lipid-binding serum glycoprotein N-terminal" evidence="4">
    <location>
        <begin position="31"/>
        <end position="257"/>
    </location>
</feature>
<feature type="chain" id="PRO_5045630141" evidence="3">
    <location>
        <begin position="17"/>
        <end position="469"/>
    </location>
</feature>
<dbReference type="InterPro" id="IPR001124">
    <property type="entry name" value="Lipid-bd_serum_glycop_C"/>
</dbReference>
<dbReference type="InterPro" id="IPR032942">
    <property type="entry name" value="BPI/LBP/Plunc"/>
</dbReference>
<keyword evidence="2" id="KW-1015">Disulfide bond</keyword>
<dbReference type="PANTHER" id="PTHR10504">
    <property type="entry name" value="BACTERICIDAL PERMEABILITY-INCREASING BPI PROTEIN-RELATED"/>
    <property type="match status" value="1"/>
</dbReference>
<dbReference type="Pfam" id="PF01273">
    <property type="entry name" value="LBP_BPI_CETP"/>
    <property type="match status" value="1"/>
</dbReference>
<dbReference type="SMART" id="SM00328">
    <property type="entry name" value="BPI1"/>
    <property type="match status" value="1"/>
</dbReference>
<comment type="similarity">
    <text evidence="1">Belongs to the BPI/LBP/Plunc superfamily. BPI/LBP family.</text>
</comment>
<dbReference type="SMART" id="SM00329">
    <property type="entry name" value="BPI2"/>
    <property type="match status" value="1"/>
</dbReference>
<gene>
    <name evidence="6" type="ORF">CVLEPA_LOCUS9117</name>
</gene>
<evidence type="ECO:0000256" key="2">
    <source>
        <dbReference type="ARBA" id="ARBA00023157"/>
    </source>
</evidence>
<keyword evidence="7" id="KW-1185">Reference proteome</keyword>
<feature type="signal peptide" evidence="3">
    <location>
        <begin position="1"/>
        <end position="16"/>
    </location>
</feature>
<reference evidence="6 7" key="1">
    <citation type="submission" date="2024-02" db="EMBL/GenBank/DDBJ databases">
        <authorList>
            <person name="Daric V."/>
            <person name="Darras S."/>
        </authorList>
    </citation>
    <scope>NUCLEOTIDE SEQUENCE [LARGE SCALE GENOMIC DNA]</scope>
</reference>
<evidence type="ECO:0000256" key="3">
    <source>
        <dbReference type="SAM" id="SignalP"/>
    </source>
</evidence>